<dbReference type="PANTHER" id="PTHR19282:SF545">
    <property type="entry name" value="TETRASPANIN"/>
    <property type="match status" value="1"/>
</dbReference>
<dbReference type="PRINTS" id="PR00259">
    <property type="entry name" value="TMFOUR"/>
</dbReference>
<dbReference type="PANTHER" id="PTHR19282">
    <property type="entry name" value="TETRASPANIN"/>
    <property type="match status" value="1"/>
</dbReference>
<gene>
    <name evidence="8" type="primary">TSPAN16</name>
</gene>
<organism evidence="7 8">
    <name type="scientific">Eublepharis macularius</name>
    <name type="common">Leopard gecko</name>
    <name type="synonym">Cyrtodactylus macularius</name>
    <dbReference type="NCBI Taxonomy" id="481883"/>
    <lineage>
        <taxon>Eukaryota</taxon>
        <taxon>Metazoa</taxon>
        <taxon>Chordata</taxon>
        <taxon>Craniata</taxon>
        <taxon>Vertebrata</taxon>
        <taxon>Euteleostomi</taxon>
        <taxon>Lepidosauria</taxon>
        <taxon>Squamata</taxon>
        <taxon>Bifurcata</taxon>
        <taxon>Gekkota</taxon>
        <taxon>Eublepharidae</taxon>
        <taxon>Eublepharinae</taxon>
        <taxon>Eublepharis</taxon>
    </lineage>
</organism>
<dbReference type="InterPro" id="IPR018503">
    <property type="entry name" value="Tetraspanin_CS"/>
</dbReference>
<dbReference type="InterPro" id="IPR018499">
    <property type="entry name" value="Tetraspanin/Peripherin"/>
</dbReference>
<keyword evidence="4 6" id="KW-1133">Transmembrane helix</keyword>
<evidence type="ECO:0000256" key="5">
    <source>
        <dbReference type="ARBA" id="ARBA00023136"/>
    </source>
</evidence>
<dbReference type="Gene3D" id="1.10.1450.10">
    <property type="entry name" value="Tetraspanin"/>
    <property type="match status" value="1"/>
</dbReference>
<proteinExistence type="inferred from homology"/>
<evidence type="ECO:0000256" key="4">
    <source>
        <dbReference type="ARBA" id="ARBA00022989"/>
    </source>
</evidence>
<dbReference type="CDD" id="cd03156">
    <property type="entry name" value="uroplakin_I_like_LEL"/>
    <property type="match status" value="1"/>
</dbReference>
<dbReference type="CTD" id="26526"/>
<dbReference type="AlphaFoldDB" id="A0AA97KME2"/>
<evidence type="ECO:0000313" key="8">
    <source>
        <dbReference type="RefSeq" id="XP_054859838.1"/>
    </source>
</evidence>
<dbReference type="SUPFAM" id="SSF48652">
    <property type="entry name" value="Tetraspanin"/>
    <property type="match status" value="1"/>
</dbReference>
<name>A0AA97KME2_EUBMA</name>
<dbReference type="KEGG" id="emc:129346520"/>
<dbReference type="RefSeq" id="XP_054859838.1">
    <property type="nucleotide sequence ID" value="XM_055003863.1"/>
</dbReference>
<evidence type="ECO:0000256" key="3">
    <source>
        <dbReference type="ARBA" id="ARBA00022692"/>
    </source>
</evidence>
<dbReference type="PIRSF" id="PIRSF002419">
    <property type="entry name" value="Tetraspanin"/>
    <property type="match status" value="1"/>
</dbReference>
<dbReference type="PROSITE" id="PS00421">
    <property type="entry name" value="TM4_1"/>
    <property type="match status" value="1"/>
</dbReference>
<dbReference type="Proteomes" id="UP001190640">
    <property type="component" value="Chromosome 19"/>
</dbReference>
<feature type="transmembrane region" description="Helical" evidence="6">
    <location>
        <begin position="85"/>
        <end position="114"/>
    </location>
</feature>
<sequence>MGCFSILKTTMFVFNGVIFLGGLAVLGIGIWMKLDSSSFAKILDKAVPQLPQLPHVAYLCIALGAFLLLVGFLGCCGAMRESKCLLVVFFVVMLILFIVEVSGAVVVLAFSAVADIFVDHLKQWALKTLKEGYGRQDDITGIWNTTMNELKCCGFHNYTDFSNSFFYQEHANKYPAFCCPANEECPESDIDKNKQGCLHKFQVFLSRNGKIVGGVYLGIGALEAAAMIVSMTLYCQIGTNL</sequence>
<feature type="transmembrane region" description="Helical" evidence="6">
    <location>
        <begin position="215"/>
        <end position="235"/>
    </location>
</feature>
<dbReference type="GO" id="GO:0005886">
    <property type="term" value="C:plasma membrane"/>
    <property type="evidence" value="ECO:0007669"/>
    <property type="project" value="TreeGrafter"/>
</dbReference>
<evidence type="ECO:0000256" key="2">
    <source>
        <dbReference type="ARBA" id="ARBA00006840"/>
    </source>
</evidence>
<accession>A0AA97KME2</accession>
<dbReference type="Pfam" id="PF00335">
    <property type="entry name" value="Tetraspanin"/>
    <property type="match status" value="1"/>
</dbReference>
<feature type="transmembrane region" description="Helical" evidence="6">
    <location>
        <begin position="12"/>
        <end position="32"/>
    </location>
</feature>
<evidence type="ECO:0000256" key="6">
    <source>
        <dbReference type="RuleBase" id="RU361218"/>
    </source>
</evidence>
<dbReference type="InterPro" id="IPR000301">
    <property type="entry name" value="Tetraspanin_animals"/>
</dbReference>
<keyword evidence="5 6" id="KW-0472">Membrane</keyword>
<keyword evidence="3 6" id="KW-0812">Transmembrane</keyword>
<feature type="transmembrane region" description="Helical" evidence="6">
    <location>
        <begin position="52"/>
        <end position="73"/>
    </location>
</feature>
<protein>
    <recommendedName>
        <fullName evidence="6">Tetraspanin</fullName>
    </recommendedName>
</protein>
<dbReference type="GeneID" id="129346520"/>
<evidence type="ECO:0000256" key="1">
    <source>
        <dbReference type="ARBA" id="ARBA00004141"/>
    </source>
</evidence>
<dbReference type="InterPro" id="IPR008952">
    <property type="entry name" value="Tetraspanin_EC2_sf"/>
</dbReference>
<keyword evidence="7" id="KW-1185">Reference proteome</keyword>
<reference evidence="8" key="1">
    <citation type="submission" date="2025-08" db="UniProtKB">
        <authorList>
            <consortium name="RefSeq"/>
        </authorList>
    </citation>
    <scope>IDENTIFICATION</scope>
    <source>
        <tissue evidence="8">Blood</tissue>
    </source>
</reference>
<comment type="subcellular location">
    <subcellularLocation>
        <location evidence="1 6">Membrane</location>
        <topology evidence="1 6">Multi-pass membrane protein</topology>
    </subcellularLocation>
</comment>
<evidence type="ECO:0000313" key="7">
    <source>
        <dbReference type="Proteomes" id="UP001190640"/>
    </source>
</evidence>
<comment type="similarity">
    <text evidence="2 6">Belongs to the tetraspanin (TM4SF) family.</text>
</comment>